<dbReference type="PIRSF" id="PIRSF030959">
    <property type="entry name" value="UCP030959"/>
    <property type="match status" value="1"/>
</dbReference>
<evidence type="ECO:0000313" key="2">
    <source>
        <dbReference type="EMBL" id="RKR02698.1"/>
    </source>
</evidence>
<dbReference type="EMBL" id="RBIM01000002">
    <property type="protein sequence ID" value="RKR02698.1"/>
    <property type="molecule type" value="Genomic_DNA"/>
</dbReference>
<evidence type="ECO:0000313" key="3">
    <source>
        <dbReference type="Proteomes" id="UP000273675"/>
    </source>
</evidence>
<accession>A0A495DLA3</accession>
<sequence length="244" mass="26655">MPILMGLHILVALGCAVHVIRTQRQMYWIFILFAFPALGSIVYLLAEVLPSAAGSTSARKAGAAARKALDPGREARDALVQIEISRTPGNLRRAAAALLATKRADDALVLAREAASGAFAEDAAMMFTLAQALYETGEFGEALTQLEAMQTAHPDIRHPEAHLLFARTLEALGRIDEALATYASVADYFPGPEARARWAMLLDVHGDTVSARARWQEILTAARHAPKFVQRTNRRWLDMARLKA</sequence>
<feature type="transmembrane region" description="Helical" evidence="1">
    <location>
        <begin position="26"/>
        <end position="46"/>
    </location>
</feature>
<name>A0A495DLA3_9PROT</name>
<keyword evidence="1" id="KW-0812">Transmembrane</keyword>
<proteinExistence type="predicted"/>
<dbReference type="Pfam" id="PF12895">
    <property type="entry name" value="ANAPC3"/>
    <property type="match status" value="1"/>
</dbReference>
<dbReference type="Gene3D" id="1.25.40.10">
    <property type="entry name" value="Tetratricopeptide repeat domain"/>
    <property type="match status" value="1"/>
</dbReference>
<dbReference type="RefSeq" id="WP_121210017.1">
    <property type="nucleotide sequence ID" value="NZ_RBIM01000002.1"/>
</dbReference>
<organism evidence="2 3">
    <name type="scientific">Maricaulis maris</name>
    <dbReference type="NCBI Taxonomy" id="74318"/>
    <lineage>
        <taxon>Bacteria</taxon>
        <taxon>Pseudomonadati</taxon>
        <taxon>Pseudomonadota</taxon>
        <taxon>Alphaproteobacteria</taxon>
        <taxon>Maricaulales</taxon>
        <taxon>Maricaulaceae</taxon>
        <taxon>Maricaulis</taxon>
    </lineage>
</organism>
<dbReference type="InterPro" id="IPR011990">
    <property type="entry name" value="TPR-like_helical_dom_sf"/>
</dbReference>
<gene>
    <name evidence="2" type="ORF">C7435_0637</name>
</gene>
<evidence type="ECO:0000256" key="1">
    <source>
        <dbReference type="SAM" id="Phobius"/>
    </source>
</evidence>
<dbReference type="AlphaFoldDB" id="A0A495DLA3"/>
<dbReference type="OrthoDB" id="7559170at2"/>
<dbReference type="SUPFAM" id="SSF48452">
    <property type="entry name" value="TPR-like"/>
    <property type="match status" value="1"/>
</dbReference>
<dbReference type="InterPro" id="IPR014562">
    <property type="entry name" value="UCP030959_TPR_rpt-cont"/>
</dbReference>
<protein>
    <submittedName>
        <fullName evidence="2">Uncharacterized protein</fullName>
    </submittedName>
</protein>
<keyword evidence="1" id="KW-0472">Membrane</keyword>
<reference evidence="2 3" key="1">
    <citation type="submission" date="2018-10" db="EMBL/GenBank/DDBJ databases">
        <title>Genomic Encyclopedia of Type Strains, Phase IV (KMG-IV): sequencing the most valuable type-strain genomes for metagenomic binning, comparative biology and taxonomic classification.</title>
        <authorList>
            <person name="Goeker M."/>
        </authorList>
    </citation>
    <scope>NUCLEOTIDE SEQUENCE [LARGE SCALE GENOMIC DNA]</scope>
    <source>
        <strain evidence="2 3">DSM 4734</strain>
    </source>
</reference>
<keyword evidence="1" id="KW-1133">Transmembrane helix</keyword>
<comment type="caution">
    <text evidence="2">The sequence shown here is derived from an EMBL/GenBank/DDBJ whole genome shotgun (WGS) entry which is preliminary data.</text>
</comment>
<dbReference type="Proteomes" id="UP000273675">
    <property type="component" value="Unassembled WGS sequence"/>
</dbReference>